<name>A0AAV0S2X8_9ROSI</name>
<organism evidence="3 4">
    <name type="scientific">Linum tenue</name>
    <dbReference type="NCBI Taxonomy" id="586396"/>
    <lineage>
        <taxon>Eukaryota</taxon>
        <taxon>Viridiplantae</taxon>
        <taxon>Streptophyta</taxon>
        <taxon>Embryophyta</taxon>
        <taxon>Tracheophyta</taxon>
        <taxon>Spermatophyta</taxon>
        <taxon>Magnoliopsida</taxon>
        <taxon>eudicotyledons</taxon>
        <taxon>Gunneridae</taxon>
        <taxon>Pentapetalae</taxon>
        <taxon>rosids</taxon>
        <taxon>fabids</taxon>
        <taxon>Malpighiales</taxon>
        <taxon>Linaceae</taxon>
        <taxon>Linum</taxon>
    </lineage>
</organism>
<dbReference type="EMBL" id="CAMGYJ010000011">
    <property type="protein sequence ID" value="CAI0627339.1"/>
    <property type="molecule type" value="Genomic_DNA"/>
</dbReference>
<comment type="caution">
    <text evidence="3">The sequence shown here is derived from an EMBL/GenBank/DDBJ whole genome shotgun (WGS) entry which is preliminary data.</text>
</comment>
<evidence type="ECO:0008006" key="5">
    <source>
        <dbReference type="Google" id="ProtNLM"/>
    </source>
</evidence>
<protein>
    <recommendedName>
        <fullName evidence="5">Transmembrane protein</fullName>
    </recommendedName>
</protein>
<dbReference type="Proteomes" id="UP001154282">
    <property type="component" value="Unassembled WGS sequence"/>
</dbReference>
<evidence type="ECO:0000313" key="4">
    <source>
        <dbReference type="Proteomes" id="UP001154282"/>
    </source>
</evidence>
<dbReference type="PANTHER" id="PTHR35280">
    <property type="entry name" value="F17L21.9"/>
    <property type="match status" value="1"/>
</dbReference>
<evidence type="ECO:0000256" key="2">
    <source>
        <dbReference type="SAM" id="MobiDB-lite"/>
    </source>
</evidence>
<dbReference type="AlphaFoldDB" id="A0AAV0S2X8"/>
<evidence type="ECO:0000256" key="1">
    <source>
        <dbReference type="SAM" id="Coils"/>
    </source>
</evidence>
<reference evidence="3" key="1">
    <citation type="submission" date="2022-08" db="EMBL/GenBank/DDBJ databases">
        <authorList>
            <person name="Gutierrez-Valencia J."/>
        </authorList>
    </citation>
    <scope>NUCLEOTIDE SEQUENCE</scope>
</reference>
<accession>A0AAV0S2X8</accession>
<keyword evidence="1" id="KW-0175">Coiled coil</keyword>
<evidence type="ECO:0000313" key="3">
    <source>
        <dbReference type="EMBL" id="CAI0627339.1"/>
    </source>
</evidence>
<gene>
    <name evidence="3" type="ORF">LITE_LOCUS51238</name>
</gene>
<dbReference type="PANTHER" id="PTHR35280:SF1">
    <property type="entry name" value="F17L21.9"/>
    <property type="match status" value="1"/>
</dbReference>
<proteinExistence type="predicted"/>
<keyword evidence="4" id="KW-1185">Reference proteome</keyword>
<sequence length="267" mass="30135">MNAAPQETPIHTTAREKETHGHAGCSHVSYSNSTIVRIFRQMISPLLFPSVAFLPQTPITTPSSRIYMIEQKESEKRAMESTQKLLFLTEEIQKLIEEKKNEEEEAYADSISLDDKDRPILSRLLAELESLKGEGTLKQPGSSEASSPRGGESRLRNRKPGSGRNSKETDADEELVKEIKKVKRQNFITHCLLSALIVVTVAWQVSEVSIALAVKDKLSHPVRSLLSSFFPRREQDGEKKHSAEESDSIKIPELPHVEFRFNGEDKW</sequence>
<feature type="region of interest" description="Disordered" evidence="2">
    <location>
        <begin position="1"/>
        <end position="25"/>
    </location>
</feature>
<feature type="coiled-coil region" evidence="1">
    <location>
        <begin position="78"/>
        <end position="109"/>
    </location>
</feature>
<feature type="region of interest" description="Disordered" evidence="2">
    <location>
        <begin position="135"/>
        <end position="173"/>
    </location>
</feature>